<keyword evidence="1" id="KW-0812">Transmembrane</keyword>
<feature type="transmembrane region" description="Helical" evidence="1">
    <location>
        <begin position="191"/>
        <end position="211"/>
    </location>
</feature>
<feature type="domain" description="Acyltransferase 3" evidence="2">
    <location>
        <begin position="6"/>
        <end position="334"/>
    </location>
</feature>
<protein>
    <submittedName>
        <fullName evidence="3">Peptidoglycan/LPS O-acetylase OafA/YrhL</fullName>
    </submittedName>
</protein>
<dbReference type="Pfam" id="PF01757">
    <property type="entry name" value="Acyl_transf_3"/>
    <property type="match status" value="1"/>
</dbReference>
<feature type="transmembrane region" description="Helical" evidence="1">
    <location>
        <begin position="291"/>
        <end position="312"/>
    </location>
</feature>
<dbReference type="InterPro" id="IPR002656">
    <property type="entry name" value="Acyl_transf_3_dom"/>
</dbReference>
<dbReference type="AlphaFoldDB" id="A0A841LWK7"/>
<feature type="transmembrane region" description="Helical" evidence="1">
    <location>
        <begin position="12"/>
        <end position="29"/>
    </location>
</feature>
<dbReference type="GO" id="GO:0016747">
    <property type="term" value="F:acyltransferase activity, transferring groups other than amino-acyl groups"/>
    <property type="evidence" value="ECO:0007669"/>
    <property type="project" value="InterPro"/>
</dbReference>
<dbReference type="GO" id="GO:0016020">
    <property type="term" value="C:membrane"/>
    <property type="evidence" value="ECO:0007669"/>
    <property type="project" value="TreeGrafter"/>
</dbReference>
<sequence length="375" mass="42668">MQRLPDFDGLRFILCLGIATFHYSFRMSIDNEFITSVILRFSYFTDIFFIVSGLFLARRAYGTWDKRQYFAFQAKRLARIYPLHVAAFSCFALISIAYAYGFIHPNAQPDTSWRNAITQLFLLHSWGLGSTFSYNYVSWSLSALFLMYLCFPLFDVLSKRFDVGILAALIIALIGGEFLTRMLGGPSLTRAQFTNFGILRVLPSFLFGMWLVRHQNIVLPKSLTYLGLTICLIIFLFYSPADVDGHTVVLEGPARLIFLYVFTFLLYNASTQGFYTPLQWSGFANLSRYSFGIFILHPLVGLFFFNAIPPFWENSVAGSLFIIAAGVTVTVFIAAISWKIFENPINSWLVAKINKWQSNGVIPALKKQPQANKIQ</sequence>
<feature type="transmembrane region" description="Helical" evidence="1">
    <location>
        <begin position="253"/>
        <end position="270"/>
    </location>
</feature>
<reference evidence="3 4" key="1">
    <citation type="submission" date="2020-08" db="EMBL/GenBank/DDBJ databases">
        <title>Genomic Encyclopedia of Type Strains, Phase IV (KMG-IV): sequencing the most valuable type-strain genomes for metagenomic binning, comparative biology and taxonomic classification.</title>
        <authorList>
            <person name="Goeker M."/>
        </authorList>
    </citation>
    <scope>NUCLEOTIDE SEQUENCE [LARGE SCALE GENOMIC DNA]</scope>
    <source>
        <strain evidence="3 4">DSM 22336</strain>
    </source>
</reference>
<dbReference type="EMBL" id="JACIIU010000043">
    <property type="protein sequence ID" value="MBB6262573.1"/>
    <property type="molecule type" value="Genomic_DNA"/>
</dbReference>
<evidence type="ECO:0000313" key="4">
    <source>
        <dbReference type="Proteomes" id="UP000555393"/>
    </source>
</evidence>
<dbReference type="PANTHER" id="PTHR23028">
    <property type="entry name" value="ACETYLTRANSFERASE"/>
    <property type="match status" value="1"/>
</dbReference>
<keyword evidence="1" id="KW-0472">Membrane</keyword>
<gene>
    <name evidence="3" type="ORF">FHS77_003152</name>
</gene>
<evidence type="ECO:0000259" key="2">
    <source>
        <dbReference type="Pfam" id="PF01757"/>
    </source>
</evidence>
<feature type="transmembrane region" description="Helical" evidence="1">
    <location>
        <begin position="161"/>
        <end position="179"/>
    </location>
</feature>
<dbReference type="InterPro" id="IPR050879">
    <property type="entry name" value="Acyltransferase_3"/>
</dbReference>
<feature type="transmembrane region" description="Helical" evidence="1">
    <location>
        <begin position="41"/>
        <end position="61"/>
    </location>
</feature>
<dbReference type="GO" id="GO:0009103">
    <property type="term" value="P:lipopolysaccharide biosynthetic process"/>
    <property type="evidence" value="ECO:0007669"/>
    <property type="project" value="TreeGrafter"/>
</dbReference>
<name>A0A841LWK7_9HYPH</name>
<keyword evidence="1" id="KW-1133">Transmembrane helix</keyword>
<dbReference type="Proteomes" id="UP000555393">
    <property type="component" value="Unassembled WGS sequence"/>
</dbReference>
<dbReference type="PANTHER" id="PTHR23028:SF53">
    <property type="entry name" value="ACYL_TRANSF_3 DOMAIN-CONTAINING PROTEIN"/>
    <property type="match status" value="1"/>
</dbReference>
<evidence type="ECO:0000313" key="3">
    <source>
        <dbReference type="EMBL" id="MBB6262573.1"/>
    </source>
</evidence>
<evidence type="ECO:0000256" key="1">
    <source>
        <dbReference type="SAM" id="Phobius"/>
    </source>
</evidence>
<organism evidence="3 4">
    <name type="scientific">Paenochrobactrum gallinarii</name>
    <dbReference type="NCBI Taxonomy" id="643673"/>
    <lineage>
        <taxon>Bacteria</taxon>
        <taxon>Pseudomonadati</taxon>
        <taxon>Pseudomonadota</taxon>
        <taxon>Alphaproteobacteria</taxon>
        <taxon>Hyphomicrobiales</taxon>
        <taxon>Brucellaceae</taxon>
        <taxon>Paenochrobactrum</taxon>
    </lineage>
</organism>
<dbReference type="RefSeq" id="WP_184224792.1">
    <property type="nucleotide sequence ID" value="NZ_JACIIU010000043.1"/>
</dbReference>
<feature type="transmembrane region" description="Helical" evidence="1">
    <location>
        <begin position="81"/>
        <end position="103"/>
    </location>
</feature>
<feature type="transmembrane region" description="Helical" evidence="1">
    <location>
        <begin position="318"/>
        <end position="338"/>
    </location>
</feature>
<feature type="transmembrane region" description="Helical" evidence="1">
    <location>
        <begin position="223"/>
        <end position="241"/>
    </location>
</feature>
<proteinExistence type="predicted"/>
<comment type="caution">
    <text evidence="3">The sequence shown here is derived from an EMBL/GenBank/DDBJ whole genome shotgun (WGS) entry which is preliminary data.</text>
</comment>
<keyword evidence="4" id="KW-1185">Reference proteome</keyword>
<accession>A0A841LWK7</accession>
<feature type="transmembrane region" description="Helical" evidence="1">
    <location>
        <begin position="136"/>
        <end position="154"/>
    </location>
</feature>